<dbReference type="InterPro" id="IPR036397">
    <property type="entry name" value="RNaseH_sf"/>
</dbReference>
<gene>
    <name evidence="17" type="ORF">HANVADRAFT_54046</name>
</gene>
<evidence type="ECO:0000313" key="18">
    <source>
        <dbReference type="Proteomes" id="UP000092321"/>
    </source>
</evidence>
<dbReference type="OrthoDB" id="3996471at2759"/>
<comment type="subcellular location">
    <subcellularLocation>
        <location evidence="2">Cytoplasm</location>
    </subcellularLocation>
    <subcellularLocation>
        <location evidence="1">Nucleus</location>
    </subcellularLocation>
</comment>
<dbReference type="SUPFAM" id="SSF53098">
    <property type="entry name" value="Ribonuclease H-like"/>
    <property type="match status" value="1"/>
</dbReference>
<dbReference type="Proteomes" id="UP000092321">
    <property type="component" value="Unassembled WGS sequence"/>
</dbReference>
<dbReference type="SMART" id="SM00479">
    <property type="entry name" value="EXOIII"/>
    <property type="match status" value="1"/>
</dbReference>
<evidence type="ECO:0000256" key="8">
    <source>
        <dbReference type="ARBA" id="ARBA00022737"/>
    </source>
</evidence>
<accession>A0A1B7T943</accession>
<dbReference type="PANTHER" id="PTHR12801">
    <property type="entry name" value="RNA EXONUCLEASE REXO1 / RECO3 FAMILY MEMBER-RELATED"/>
    <property type="match status" value="1"/>
</dbReference>
<keyword evidence="8" id="KW-0677">Repeat</keyword>
<dbReference type="GO" id="GO:0046872">
    <property type="term" value="F:metal ion binding"/>
    <property type="evidence" value="ECO:0007669"/>
    <property type="project" value="UniProtKB-KW"/>
</dbReference>
<dbReference type="Pfam" id="PF04968">
    <property type="entry name" value="CHORD"/>
    <property type="match status" value="1"/>
</dbReference>
<evidence type="ECO:0000256" key="4">
    <source>
        <dbReference type="ARBA" id="ARBA00022490"/>
    </source>
</evidence>
<evidence type="ECO:0000256" key="1">
    <source>
        <dbReference type="ARBA" id="ARBA00004123"/>
    </source>
</evidence>
<keyword evidence="6" id="KW-0540">Nuclease</keyword>
<keyword evidence="7" id="KW-0479">Metal-binding</keyword>
<dbReference type="GO" id="GO:0005634">
    <property type="term" value="C:nucleus"/>
    <property type="evidence" value="ECO:0007669"/>
    <property type="project" value="UniProtKB-SubCell"/>
</dbReference>
<dbReference type="EMBL" id="LXPE01000181">
    <property type="protein sequence ID" value="OBA25230.1"/>
    <property type="molecule type" value="Genomic_DNA"/>
</dbReference>
<keyword evidence="11" id="KW-0269">Exonuclease</keyword>
<comment type="function">
    <text evidence="13">3' to 5' exoribonuclease required for proper 3' end maturation of MRP RNA and of the U5L snRNA.</text>
</comment>
<evidence type="ECO:0000256" key="11">
    <source>
        <dbReference type="ARBA" id="ARBA00022839"/>
    </source>
</evidence>
<proteinExistence type="inferred from homology"/>
<feature type="region of interest" description="Disordered" evidence="15">
    <location>
        <begin position="1"/>
        <end position="38"/>
    </location>
</feature>
<evidence type="ECO:0000259" key="16">
    <source>
        <dbReference type="SMART" id="SM00479"/>
    </source>
</evidence>
<dbReference type="InterPro" id="IPR013520">
    <property type="entry name" value="Ribonucl_H"/>
</dbReference>
<keyword evidence="5" id="KW-0698">rRNA processing</keyword>
<dbReference type="InterPro" id="IPR034922">
    <property type="entry name" value="REX1-like_exo"/>
</dbReference>
<feature type="compositionally biased region" description="Low complexity" evidence="15">
    <location>
        <begin position="14"/>
        <end position="38"/>
    </location>
</feature>
<keyword evidence="4" id="KW-0963">Cytoplasm</keyword>
<dbReference type="InterPro" id="IPR047021">
    <property type="entry name" value="REXO1/3/4-like"/>
</dbReference>
<evidence type="ECO:0000256" key="14">
    <source>
        <dbReference type="ARBA" id="ARBA00039985"/>
    </source>
</evidence>
<reference evidence="18" key="1">
    <citation type="journal article" date="2016" name="Proc. Natl. Acad. Sci. U.S.A.">
        <title>Comparative genomics of biotechnologically important yeasts.</title>
        <authorList>
            <person name="Riley R."/>
            <person name="Haridas S."/>
            <person name="Wolfe K.H."/>
            <person name="Lopes M.R."/>
            <person name="Hittinger C.T."/>
            <person name="Goeker M."/>
            <person name="Salamov A.A."/>
            <person name="Wisecaver J.H."/>
            <person name="Long T.M."/>
            <person name="Calvey C.H."/>
            <person name="Aerts A.L."/>
            <person name="Barry K.W."/>
            <person name="Choi C."/>
            <person name="Clum A."/>
            <person name="Coughlan A.Y."/>
            <person name="Deshpande S."/>
            <person name="Douglass A.P."/>
            <person name="Hanson S.J."/>
            <person name="Klenk H.-P."/>
            <person name="LaButti K.M."/>
            <person name="Lapidus A."/>
            <person name="Lindquist E.A."/>
            <person name="Lipzen A.M."/>
            <person name="Meier-Kolthoff J.P."/>
            <person name="Ohm R.A."/>
            <person name="Otillar R.P."/>
            <person name="Pangilinan J.L."/>
            <person name="Peng Y."/>
            <person name="Rokas A."/>
            <person name="Rosa C.A."/>
            <person name="Scheuner C."/>
            <person name="Sibirny A.A."/>
            <person name="Slot J.C."/>
            <person name="Stielow J.B."/>
            <person name="Sun H."/>
            <person name="Kurtzman C.P."/>
            <person name="Blackwell M."/>
            <person name="Grigoriev I.V."/>
            <person name="Jeffries T.W."/>
        </authorList>
    </citation>
    <scope>NUCLEOTIDE SEQUENCE [LARGE SCALE GENOMIC DNA]</scope>
    <source>
        <strain evidence="18">NRRL Y-1626</strain>
    </source>
</reference>
<feature type="domain" description="Exonuclease" evidence="16">
    <location>
        <begin position="290"/>
        <end position="446"/>
    </location>
</feature>
<keyword evidence="18" id="KW-1185">Reference proteome</keyword>
<protein>
    <recommendedName>
        <fullName evidence="14">RNA exonuclease 3</fullName>
    </recommendedName>
</protein>
<comment type="caution">
    <text evidence="17">The sequence shown here is derived from an EMBL/GenBank/DDBJ whole genome shotgun (WGS) entry which is preliminary data.</text>
</comment>
<evidence type="ECO:0000256" key="7">
    <source>
        <dbReference type="ARBA" id="ARBA00022723"/>
    </source>
</evidence>
<evidence type="ECO:0000256" key="15">
    <source>
        <dbReference type="SAM" id="MobiDB-lite"/>
    </source>
</evidence>
<dbReference type="InterPro" id="IPR012337">
    <property type="entry name" value="RNaseH-like_sf"/>
</dbReference>
<dbReference type="CDD" id="cd06145">
    <property type="entry name" value="REX1_like"/>
    <property type="match status" value="1"/>
</dbReference>
<keyword evidence="12" id="KW-0539">Nucleus</keyword>
<evidence type="ECO:0000256" key="6">
    <source>
        <dbReference type="ARBA" id="ARBA00022722"/>
    </source>
</evidence>
<evidence type="ECO:0000256" key="3">
    <source>
        <dbReference type="ARBA" id="ARBA00006357"/>
    </source>
</evidence>
<sequence length="453" mass="52636">MMISSPTLGDYEMSNNDNTNNQQNFKNNNNNNSNNKNTSLLKQLHKSNIQNDDELDSRLKPLPCEVSRGASFTDRYKYINKIFNISKEYYPKVNTSSKAAERLRQKAMEVELGICKKSGNSSIYKHFLAILIKDIIKNKGFKPKVPQLKKDPREEHEKIYQILLSKIPEAKKLKNYGFEIVDEEYLNDIKEKVEVGNLRNVNFKRNCERCKEDYKMDEYEKNVSCKFHSLRPFFFSGSKEYPCCGKNGFSEDQEPCETNKFHVFRPQTLLDRYIISDYVIESDLPEGQKNILALDCEMGYTSKGYEMIRLTIVDFHTEKTLYDKIIKPLGEIIDLNTKFSGVSRIPEEAPTFEEARKEYLSSNLINKNSIIIGHGLENDLQVMRITHSKIIDTCYICFTKINKKRPLKKLTFQFLSKIIQVGEHDSAEDAICALQIVKKEYFDNSVNLDWSIL</sequence>
<dbReference type="Gene3D" id="3.30.420.10">
    <property type="entry name" value="Ribonuclease H-like superfamily/Ribonuclease H"/>
    <property type="match status" value="1"/>
</dbReference>
<dbReference type="GO" id="GO:0003676">
    <property type="term" value="F:nucleic acid binding"/>
    <property type="evidence" value="ECO:0007669"/>
    <property type="project" value="InterPro"/>
</dbReference>
<evidence type="ECO:0000256" key="2">
    <source>
        <dbReference type="ARBA" id="ARBA00004496"/>
    </source>
</evidence>
<evidence type="ECO:0000256" key="10">
    <source>
        <dbReference type="ARBA" id="ARBA00022833"/>
    </source>
</evidence>
<dbReference type="GO" id="GO:0005737">
    <property type="term" value="C:cytoplasm"/>
    <property type="evidence" value="ECO:0007669"/>
    <property type="project" value="UniProtKB-SubCell"/>
</dbReference>
<evidence type="ECO:0000256" key="5">
    <source>
        <dbReference type="ARBA" id="ARBA00022552"/>
    </source>
</evidence>
<organism evidence="17 18">
    <name type="scientific">Hanseniaspora valbyensis NRRL Y-1626</name>
    <dbReference type="NCBI Taxonomy" id="766949"/>
    <lineage>
        <taxon>Eukaryota</taxon>
        <taxon>Fungi</taxon>
        <taxon>Dikarya</taxon>
        <taxon>Ascomycota</taxon>
        <taxon>Saccharomycotina</taxon>
        <taxon>Saccharomycetes</taxon>
        <taxon>Saccharomycodales</taxon>
        <taxon>Saccharomycodaceae</taxon>
        <taxon>Hanseniaspora</taxon>
    </lineage>
</organism>
<keyword evidence="9" id="KW-0378">Hydrolase</keyword>
<evidence type="ECO:0000256" key="9">
    <source>
        <dbReference type="ARBA" id="ARBA00022801"/>
    </source>
</evidence>
<comment type="similarity">
    <text evidence="3">Belongs to the REXO1/REXO3 family.</text>
</comment>
<dbReference type="GO" id="GO:0006364">
    <property type="term" value="P:rRNA processing"/>
    <property type="evidence" value="ECO:0007669"/>
    <property type="project" value="UniProtKB-KW"/>
</dbReference>
<evidence type="ECO:0000256" key="13">
    <source>
        <dbReference type="ARBA" id="ARBA00037201"/>
    </source>
</evidence>
<dbReference type="PANTHER" id="PTHR12801:SF118">
    <property type="entry name" value="RNA EXONUCLEASE 3"/>
    <property type="match status" value="1"/>
</dbReference>
<dbReference type="InterPro" id="IPR007051">
    <property type="entry name" value="CHORD_dom"/>
</dbReference>
<name>A0A1B7T943_9ASCO</name>
<evidence type="ECO:0000256" key="12">
    <source>
        <dbReference type="ARBA" id="ARBA00023242"/>
    </source>
</evidence>
<dbReference type="GO" id="GO:0004527">
    <property type="term" value="F:exonuclease activity"/>
    <property type="evidence" value="ECO:0007669"/>
    <property type="project" value="UniProtKB-KW"/>
</dbReference>
<keyword evidence="10" id="KW-0862">Zinc</keyword>
<evidence type="ECO:0000313" key="17">
    <source>
        <dbReference type="EMBL" id="OBA25230.1"/>
    </source>
</evidence>
<dbReference type="AlphaFoldDB" id="A0A1B7T943"/>